<evidence type="ECO:0000256" key="1">
    <source>
        <dbReference type="ARBA" id="ARBA00022723"/>
    </source>
</evidence>
<organism evidence="10 11">
    <name type="scientific">Papilio xuthus</name>
    <name type="common">Asian swallowtail butterfly</name>
    <dbReference type="NCBI Taxonomy" id="66420"/>
    <lineage>
        <taxon>Eukaryota</taxon>
        <taxon>Metazoa</taxon>
        <taxon>Ecdysozoa</taxon>
        <taxon>Arthropoda</taxon>
        <taxon>Hexapoda</taxon>
        <taxon>Insecta</taxon>
        <taxon>Pterygota</taxon>
        <taxon>Neoptera</taxon>
        <taxon>Endopterygota</taxon>
        <taxon>Lepidoptera</taxon>
        <taxon>Glossata</taxon>
        <taxon>Ditrysia</taxon>
        <taxon>Papilionoidea</taxon>
        <taxon>Papilionidae</taxon>
        <taxon>Papilioninae</taxon>
        <taxon>Papilio</taxon>
    </lineage>
</organism>
<evidence type="ECO:0000259" key="9">
    <source>
        <dbReference type="PROSITE" id="PS51915"/>
    </source>
</evidence>
<gene>
    <name evidence="10" type="ORF">RR46_01960</name>
</gene>
<dbReference type="FunFam" id="3.30.160.60:FF:000218">
    <property type="entry name" value="Zinc finger protein 10"/>
    <property type="match status" value="1"/>
</dbReference>
<dbReference type="InterPro" id="IPR012934">
    <property type="entry name" value="Znf_AD"/>
</dbReference>
<feature type="domain" description="C2H2-type" evidence="8">
    <location>
        <begin position="580"/>
        <end position="607"/>
    </location>
</feature>
<feature type="binding site" evidence="6">
    <location>
        <position position="10"/>
    </location>
    <ligand>
        <name>Zn(2+)</name>
        <dbReference type="ChEBI" id="CHEBI:29105"/>
    </ligand>
</feature>
<feature type="binding site" evidence="6">
    <location>
        <position position="48"/>
    </location>
    <ligand>
        <name>Zn(2+)</name>
        <dbReference type="ChEBI" id="CHEBI:29105"/>
    </ligand>
</feature>
<evidence type="ECO:0000256" key="3">
    <source>
        <dbReference type="ARBA" id="ARBA00022771"/>
    </source>
</evidence>
<dbReference type="SUPFAM" id="SSF57716">
    <property type="entry name" value="Glucocorticoid receptor-like (DNA-binding domain)"/>
    <property type="match status" value="1"/>
</dbReference>
<dbReference type="PANTHER" id="PTHR24379:SF127">
    <property type="entry name" value="BLOODY FINGERS-RELATED"/>
    <property type="match status" value="1"/>
</dbReference>
<sequence>MEHIKVCRICLVMDVSMHNLQDYPLGTYFENVTGINLFKITDLPPFACYECTTLIKKFNSFRERCLRGQTALYGILQTSGKISTEDVKQIDRDYFHLTSNLVFSSTKTCEDFCLNYEDSKKNIKNEPFEQMDNILEYNIELDINSIKQESNFDDFGSLSMSSDDNEPLSIHKNGKEKKGKLVKKKTRKKRNNGECSEMSENSFGDFLNETEEKDSTIVQSLLDTKRKKRGRPKKNTKPENKLMKYTDHEEDLDIEEYVTVITLSLEEQIEEVKQRKTSSNYLNSAYKCDLCYKGFIHTDAWNHHLRKHDPSAGDMECCVCKFRFKTKRILLKHTSNHEKKYACKACSYVSRTPTQARQHQRWHKGVTYKCQYCDEISTKWTSYLSHVRIKHPSQHICGVCGYSFVSSLGLAMHRTMMHKDLDLAKEKSVKVSGDEVEQKSRYCAECEVQFMSEEAWKRHLVTSVKHVPSYIFNNGCRVCGETFNNPEELRIHHRQKHARKRPTNYGKKPPKHDNKWPTNCEHCSEEIPNAREYWVHFRRVHPDKTYPIAKNHICDVCGKGFRGNAFLAYHKRTHSEERAFKCPQCPKAFHNRINLQMHARTHSDARPHPCTLCCKAFKCKAALDRHTRCHTGVKPYECGICGKAFAQSNSCKLHVRTVHLKQPSPYLSRARLERRARIAPHQAANQPANQPHQPPLY</sequence>
<feature type="region of interest" description="Disordered" evidence="7">
    <location>
        <begin position="162"/>
        <end position="201"/>
    </location>
</feature>
<evidence type="ECO:0000256" key="7">
    <source>
        <dbReference type="SAM" id="MobiDB-lite"/>
    </source>
</evidence>
<evidence type="ECO:0000256" key="5">
    <source>
        <dbReference type="PROSITE-ProRule" id="PRU00042"/>
    </source>
</evidence>
<feature type="compositionally biased region" description="Basic residues" evidence="7">
    <location>
        <begin position="172"/>
        <end position="190"/>
    </location>
</feature>
<evidence type="ECO:0000313" key="11">
    <source>
        <dbReference type="Proteomes" id="UP000053268"/>
    </source>
</evidence>
<dbReference type="PROSITE" id="PS50157">
    <property type="entry name" value="ZINC_FINGER_C2H2_2"/>
    <property type="match status" value="7"/>
</dbReference>
<keyword evidence="3 5" id="KW-0863">Zinc-finger</keyword>
<dbReference type="GO" id="GO:0006355">
    <property type="term" value="P:regulation of DNA-templated transcription"/>
    <property type="evidence" value="ECO:0007669"/>
    <property type="project" value="UniProtKB-ARBA"/>
</dbReference>
<keyword evidence="1 6" id="KW-0479">Metal-binding</keyword>
<evidence type="ECO:0000313" key="10">
    <source>
        <dbReference type="EMBL" id="KPJ04495.1"/>
    </source>
</evidence>
<dbReference type="InterPro" id="IPR036236">
    <property type="entry name" value="Znf_C2H2_sf"/>
</dbReference>
<evidence type="ECO:0000259" key="8">
    <source>
        <dbReference type="PROSITE" id="PS50157"/>
    </source>
</evidence>
<name>A0A194QHT0_PAPXU</name>
<feature type="domain" description="C2H2-type" evidence="8">
    <location>
        <begin position="608"/>
        <end position="635"/>
    </location>
</feature>
<dbReference type="SUPFAM" id="SSF57667">
    <property type="entry name" value="beta-beta-alpha zinc fingers"/>
    <property type="match status" value="4"/>
</dbReference>
<dbReference type="STRING" id="66420.A0A194QHT0"/>
<dbReference type="Gene3D" id="3.30.160.60">
    <property type="entry name" value="Classic Zinc Finger"/>
    <property type="match status" value="7"/>
</dbReference>
<dbReference type="Pfam" id="PF07776">
    <property type="entry name" value="zf-AD"/>
    <property type="match status" value="1"/>
</dbReference>
<dbReference type="InterPro" id="IPR013087">
    <property type="entry name" value="Znf_C2H2_type"/>
</dbReference>
<dbReference type="GO" id="GO:0008270">
    <property type="term" value="F:zinc ion binding"/>
    <property type="evidence" value="ECO:0007669"/>
    <property type="project" value="UniProtKB-UniRule"/>
</dbReference>
<feature type="binding site" evidence="6">
    <location>
        <position position="51"/>
    </location>
    <ligand>
        <name>Zn(2+)</name>
        <dbReference type="ChEBI" id="CHEBI:29105"/>
    </ligand>
</feature>
<dbReference type="PANTHER" id="PTHR24379">
    <property type="entry name" value="KRAB AND ZINC FINGER DOMAIN-CONTAINING"/>
    <property type="match status" value="1"/>
</dbReference>
<evidence type="ECO:0000256" key="2">
    <source>
        <dbReference type="ARBA" id="ARBA00022737"/>
    </source>
</evidence>
<dbReference type="Pfam" id="PF00096">
    <property type="entry name" value="zf-C2H2"/>
    <property type="match status" value="4"/>
</dbReference>
<proteinExistence type="predicted"/>
<feature type="domain" description="C2H2-type" evidence="8">
    <location>
        <begin position="552"/>
        <end position="579"/>
    </location>
</feature>
<feature type="domain" description="C2H2-type" evidence="8">
    <location>
        <begin position="474"/>
        <end position="502"/>
    </location>
</feature>
<keyword evidence="4 6" id="KW-0862">Zinc</keyword>
<dbReference type="FunFam" id="3.30.160.60:FF:002343">
    <property type="entry name" value="Zinc finger protein 33A"/>
    <property type="match status" value="1"/>
</dbReference>
<evidence type="ECO:0000256" key="6">
    <source>
        <dbReference type="PROSITE-ProRule" id="PRU01263"/>
    </source>
</evidence>
<dbReference type="GO" id="GO:0005634">
    <property type="term" value="C:nucleus"/>
    <property type="evidence" value="ECO:0007669"/>
    <property type="project" value="InterPro"/>
</dbReference>
<accession>A0A194QHT0</accession>
<keyword evidence="2" id="KW-0677">Repeat</keyword>
<feature type="region of interest" description="Disordered" evidence="7">
    <location>
        <begin position="493"/>
        <end position="513"/>
    </location>
</feature>
<feature type="binding site" evidence="6">
    <location>
        <position position="7"/>
    </location>
    <ligand>
        <name>Zn(2+)</name>
        <dbReference type="ChEBI" id="CHEBI:29105"/>
    </ligand>
</feature>
<feature type="domain" description="ZAD" evidence="9">
    <location>
        <begin position="5"/>
        <end position="75"/>
    </location>
</feature>
<dbReference type="PROSITE" id="PS00028">
    <property type="entry name" value="ZINC_FINGER_C2H2_1"/>
    <property type="match status" value="9"/>
</dbReference>
<feature type="domain" description="C2H2-type" evidence="8">
    <location>
        <begin position="636"/>
        <end position="664"/>
    </location>
</feature>
<reference evidence="10 11" key="1">
    <citation type="journal article" date="2015" name="Nat. Commun.">
        <title>Outbred genome sequencing and CRISPR/Cas9 gene editing in butterflies.</title>
        <authorList>
            <person name="Li X."/>
            <person name="Fan D."/>
            <person name="Zhang W."/>
            <person name="Liu G."/>
            <person name="Zhang L."/>
            <person name="Zhao L."/>
            <person name="Fang X."/>
            <person name="Chen L."/>
            <person name="Dong Y."/>
            <person name="Chen Y."/>
            <person name="Ding Y."/>
            <person name="Zhao R."/>
            <person name="Feng M."/>
            <person name="Zhu Y."/>
            <person name="Feng Y."/>
            <person name="Jiang X."/>
            <person name="Zhu D."/>
            <person name="Xiang H."/>
            <person name="Feng X."/>
            <person name="Li S."/>
            <person name="Wang J."/>
            <person name="Zhang G."/>
            <person name="Kronforst M.R."/>
            <person name="Wang W."/>
        </authorList>
    </citation>
    <scope>NUCLEOTIDE SEQUENCE [LARGE SCALE GENOMIC DNA]</scope>
    <source>
        <strain evidence="10">Ya'a_city_454_Px</strain>
        <tissue evidence="10">Whole body</tissue>
    </source>
</reference>
<feature type="compositionally biased region" description="Basic residues" evidence="7">
    <location>
        <begin position="493"/>
        <end position="502"/>
    </location>
</feature>
<dbReference type="SMART" id="SM00355">
    <property type="entry name" value="ZnF_C2H2"/>
    <property type="match status" value="12"/>
</dbReference>
<protein>
    <submittedName>
        <fullName evidence="10">Zinc finger protein 846</fullName>
    </submittedName>
</protein>
<dbReference type="EMBL" id="KQ458981">
    <property type="protein sequence ID" value="KPJ04495.1"/>
    <property type="molecule type" value="Genomic_DNA"/>
</dbReference>
<feature type="domain" description="C2H2-type" evidence="8">
    <location>
        <begin position="395"/>
        <end position="418"/>
    </location>
</feature>
<feature type="domain" description="C2H2-type" evidence="8">
    <location>
        <begin position="286"/>
        <end position="308"/>
    </location>
</feature>
<evidence type="ECO:0000256" key="4">
    <source>
        <dbReference type="ARBA" id="ARBA00022833"/>
    </source>
</evidence>
<dbReference type="AlphaFoldDB" id="A0A194QHT0"/>
<keyword evidence="11" id="KW-1185">Reference proteome</keyword>
<dbReference type="SMART" id="SM00868">
    <property type="entry name" value="zf-AD"/>
    <property type="match status" value="1"/>
</dbReference>
<dbReference type="Proteomes" id="UP000053268">
    <property type="component" value="Unassembled WGS sequence"/>
</dbReference>
<dbReference type="PROSITE" id="PS51915">
    <property type="entry name" value="ZAD"/>
    <property type="match status" value="1"/>
</dbReference>